<organism evidence="3 4">
    <name type="scientific">Microdochium trichocladiopsis</name>
    <dbReference type="NCBI Taxonomy" id="1682393"/>
    <lineage>
        <taxon>Eukaryota</taxon>
        <taxon>Fungi</taxon>
        <taxon>Dikarya</taxon>
        <taxon>Ascomycota</taxon>
        <taxon>Pezizomycotina</taxon>
        <taxon>Sordariomycetes</taxon>
        <taxon>Xylariomycetidae</taxon>
        <taxon>Xylariales</taxon>
        <taxon>Microdochiaceae</taxon>
        <taxon>Microdochium</taxon>
    </lineage>
</organism>
<reference evidence="3" key="1">
    <citation type="journal article" date="2021" name="Nat. Commun.">
        <title>Genetic determinants of endophytism in the Arabidopsis root mycobiome.</title>
        <authorList>
            <person name="Mesny F."/>
            <person name="Miyauchi S."/>
            <person name="Thiergart T."/>
            <person name="Pickel B."/>
            <person name="Atanasova L."/>
            <person name="Karlsson M."/>
            <person name="Huettel B."/>
            <person name="Barry K.W."/>
            <person name="Haridas S."/>
            <person name="Chen C."/>
            <person name="Bauer D."/>
            <person name="Andreopoulos W."/>
            <person name="Pangilinan J."/>
            <person name="LaButti K."/>
            <person name="Riley R."/>
            <person name="Lipzen A."/>
            <person name="Clum A."/>
            <person name="Drula E."/>
            <person name="Henrissat B."/>
            <person name="Kohler A."/>
            <person name="Grigoriev I.V."/>
            <person name="Martin F.M."/>
            <person name="Hacquard S."/>
        </authorList>
    </citation>
    <scope>NUCLEOTIDE SEQUENCE</scope>
    <source>
        <strain evidence="3">MPI-CAGE-CH-0230</strain>
    </source>
</reference>
<dbReference type="Gene3D" id="2.60.120.590">
    <property type="entry name" value="Alpha-ketoglutarate-dependent dioxygenase AlkB-like"/>
    <property type="match status" value="1"/>
</dbReference>
<feature type="region of interest" description="Disordered" evidence="1">
    <location>
        <begin position="144"/>
        <end position="191"/>
    </location>
</feature>
<keyword evidence="4" id="KW-1185">Reference proteome</keyword>
<dbReference type="InterPro" id="IPR037151">
    <property type="entry name" value="AlkB-like_sf"/>
</dbReference>
<feature type="compositionally biased region" description="Basic residues" evidence="1">
    <location>
        <begin position="64"/>
        <end position="80"/>
    </location>
</feature>
<feature type="region of interest" description="Disordered" evidence="1">
    <location>
        <begin position="1"/>
        <end position="107"/>
    </location>
</feature>
<dbReference type="PROSITE" id="PS51471">
    <property type="entry name" value="FE2OG_OXY"/>
    <property type="match status" value="1"/>
</dbReference>
<dbReference type="Pfam" id="PF13532">
    <property type="entry name" value="2OG-FeII_Oxy_2"/>
    <property type="match status" value="1"/>
</dbReference>
<dbReference type="RefSeq" id="XP_046010380.1">
    <property type="nucleotide sequence ID" value="XM_046154469.1"/>
</dbReference>
<dbReference type="InterPro" id="IPR005123">
    <property type="entry name" value="Oxoglu/Fe-dep_dioxygenase_dom"/>
</dbReference>
<dbReference type="InterPro" id="IPR032857">
    <property type="entry name" value="ALKBH4"/>
</dbReference>
<sequence>MVEGDSNDDSKESTAAAEQGQASARKGQLYNACNGQQEAKINDHQGQHCSLEEEEGDDGTTSHRPPRQSTARRQRRRRPRRRDERQQRHASLGGRPPDQVCLQYYPPGTGIPPHVDTHSTYDELYALSLSAPVLMQFRLDGVLSSRDNNDNNDNNNNTKKHGRNGALDCSPVDEAAGYTAPLPELPPKAQRPQVEVDLLPRSMLEMSGDSRLHWTHGIKPRKTDTLKGSGGQGTGGGDDGSDGMVVVRPRGERWSITYRWLREETPAAATNAAAAAAGPSLESKSGSESGSNTSTAADAPDDQNANMKPVMVRECECGDILLCDTAQRRRGQEREYRWKQYDAASPAATASPAPAAPAASPFTATS</sequence>
<proteinExistence type="predicted"/>
<dbReference type="SUPFAM" id="SSF51197">
    <property type="entry name" value="Clavaminate synthase-like"/>
    <property type="match status" value="1"/>
</dbReference>
<evidence type="ECO:0000313" key="4">
    <source>
        <dbReference type="Proteomes" id="UP000756346"/>
    </source>
</evidence>
<dbReference type="GO" id="GO:0070988">
    <property type="term" value="P:demethylation"/>
    <property type="evidence" value="ECO:0007669"/>
    <property type="project" value="InterPro"/>
</dbReference>
<gene>
    <name evidence="3" type="ORF">B0I36DRAFT_327407</name>
</gene>
<dbReference type="PANTHER" id="PTHR12463">
    <property type="entry name" value="OXYGENASE-RELATED"/>
    <property type="match status" value="1"/>
</dbReference>
<feature type="region of interest" description="Disordered" evidence="1">
    <location>
        <begin position="212"/>
        <end position="246"/>
    </location>
</feature>
<protein>
    <recommendedName>
        <fullName evidence="2">Fe2OG dioxygenase domain-containing protein</fullName>
    </recommendedName>
</protein>
<dbReference type="EMBL" id="JAGTJQ010000007">
    <property type="protein sequence ID" value="KAH7027581.1"/>
    <property type="molecule type" value="Genomic_DNA"/>
</dbReference>
<evidence type="ECO:0000259" key="2">
    <source>
        <dbReference type="PROSITE" id="PS51471"/>
    </source>
</evidence>
<dbReference type="Proteomes" id="UP000756346">
    <property type="component" value="Unassembled WGS sequence"/>
</dbReference>
<feature type="region of interest" description="Disordered" evidence="1">
    <location>
        <begin position="342"/>
        <end position="366"/>
    </location>
</feature>
<dbReference type="PANTHER" id="PTHR12463:SF1">
    <property type="entry name" value="2-OXOGLUTARATE AND FE-DEPENDENT OXYGENASE FAMILY PROTEIN"/>
    <property type="match status" value="1"/>
</dbReference>
<evidence type="ECO:0000313" key="3">
    <source>
        <dbReference type="EMBL" id="KAH7027581.1"/>
    </source>
</evidence>
<feature type="compositionally biased region" description="Low complexity" evidence="1">
    <location>
        <begin position="270"/>
        <end position="295"/>
    </location>
</feature>
<feature type="region of interest" description="Disordered" evidence="1">
    <location>
        <begin position="270"/>
        <end position="304"/>
    </location>
</feature>
<name>A0A9P9BNC8_9PEZI</name>
<dbReference type="OrthoDB" id="271595at2759"/>
<dbReference type="AlphaFoldDB" id="A0A9P9BNC8"/>
<dbReference type="GO" id="GO:0032451">
    <property type="term" value="F:demethylase activity"/>
    <property type="evidence" value="ECO:0007669"/>
    <property type="project" value="TreeGrafter"/>
</dbReference>
<feature type="domain" description="Fe2OG dioxygenase" evidence="2">
    <location>
        <begin position="96"/>
        <end position="262"/>
    </location>
</feature>
<dbReference type="GO" id="GO:0016491">
    <property type="term" value="F:oxidoreductase activity"/>
    <property type="evidence" value="ECO:0007669"/>
    <property type="project" value="TreeGrafter"/>
</dbReference>
<feature type="compositionally biased region" description="Gly residues" evidence="1">
    <location>
        <begin position="228"/>
        <end position="238"/>
    </location>
</feature>
<dbReference type="InterPro" id="IPR027450">
    <property type="entry name" value="AlkB-like"/>
</dbReference>
<accession>A0A9P9BNC8</accession>
<evidence type="ECO:0000256" key="1">
    <source>
        <dbReference type="SAM" id="MobiDB-lite"/>
    </source>
</evidence>
<dbReference type="GeneID" id="70184015"/>
<feature type="compositionally biased region" description="Low complexity" evidence="1">
    <location>
        <begin position="343"/>
        <end position="366"/>
    </location>
</feature>
<comment type="caution">
    <text evidence="3">The sequence shown here is derived from an EMBL/GenBank/DDBJ whole genome shotgun (WGS) entry which is preliminary data.</text>
</comment>